<sequence length="316" mass="36211">MRQYAASHNMKVKMDSEYRGGAMLRYICLGGAACHFEVTMLRSKSATQNGYLISRCNLVHNECAGLSRVTAAQIRENELMNSLFESDQQPLSVDQVQRIRGDYNTSTKGKWLTIEQKCEVIAQHRLEPSTNYTQLAQWAKTQFHLSVAPTRQTIRNIIQKAADIEAKRMSGAFSAKGRSPCVRSQELEDQLEHYVNGCKERDERLTRRLLNTRAREILDGMTDAPAHNLSVGWLTRFMKRHGLRFQKDREGPPDGEVVVATQVQTLEENVPVTVQEPNPEVEKLREQATKRLREIEKEAREIRKYLRTLDKPTNTP</sequence>
<accession>A0A225UWQ3</accession>
<evidence type="ECO:0000313" key="4">
    <source>
        <dbReference type="EMBL" id="OWY96946.1"/>
    </source>
</evidence>
<dbReference type="InterPro" id="IPR006600">
    <property type="entry name" value="HTH_CenpB_DNA-bd_dom"/>
</dbReference>
<evidence type="ECO:0000259" key="3">
    <source>
        <dbReference type="PROSITE" id="PS51253"/>
    </source>
</evidence>
<dbReference type="SMART" id="SM00674">
    <property type="entry name" value="CENPB"/>
    <property type="match status" value="1"/>
</dbReference>
<protein>
    <submittedName>
        <fullName evidence="4">Short chain dehydrogenase</fullName>
    </submittedName>
</protein>
<evidence type="ECO:0000313" key="5">
    <source>
        <dbReference type="Proteomes" id="UP000198211"/>
    </source>
</evidence>
<dbReference type="Proteomes" id="UP000198211">
    <property type="component" value="Unassembled WGS sequence"/>
</dbReference>
<keyword evidence="5" id="KW-1185">Reference proteome</keyword>
<keyword evidence="2" id="KW-0175">Coiled coil</keyword>
<keyword evidence="1" id="KW-0238">DNA-binding</keyword>
<feature type="domain" description="HTH CENPB-type" evidence="3">
    <location>
        <begin position="175"/>
        <end position="247"/>
    </location>
</feature>
<proteinExistence type="predicted"/>
<name>A0A225UWQ3_9STRA</name>
<comment type="caution">
    <text evidence="4">The sequence shown here is derived from an EMBL/GenBank/DDBJ whole genome shotgun (WGS) entry which is preliminary data.</text>
</comment>
<reference evidence="5" key="1">
    <citation type="submission" date="2017-03" db="EMBL/GenBank/DDBJ databases">
        <title>Phytopthora megakarya and P. palmivora, two closely related causual agents of cacao black pod achieved similar genome size and gene model numbers by different mechanisms.</title>
        <authorList>
            <person name="Ali S."/>
            <person name="Shao J."/>
            <person name="Larry D.J."/>
            <person name="Kronmiller B."/>
            <person name="Shen D."/>
            <person name="Strem M.D."/>
            <person name="Melnick R.L."/>
            <person name="Guiltinan M.J."/>
            <person name="Tyler B.M."/>
            <person name="Meinhardt L.W."/>
            <person name="Bailey B.A."/>
        </authorList>
    </citation>
    <scope>NUCLEOTIDE SEQUENCE [LARGE SCALE GENOMIC DNA]</scope>
    <source>
        <strain evidence="5">zdho120</strain>
    </source>
</reference>
<dbReference type="OrthoDB" id="125347at2759"/>
<dbReference type="SUPFAM" id="SSF46689">
    <property type="entry name" value="Homeodomain-like"/>
    <property type="match status" value="1"/>
</dbReference>
<evidence type="ECO:0000256" key="2">
    <source>
        <dbReference type="SAM" id="Coils"/>
    </source>
</evidence>
<dbReference type="InterPro" id="IPR009057">
    <property type="entry name" value="Homeodomain-like_sf"/>
</dbReference>
<dbReference type="EMBL" id="NBNE01011032">
    <property type="protein sequence ID" value="OWY96946.1"/>
    <property type="molecule type" value="Genomic_DNA"/>
</dbReference>
<dbReference type="Pfam" id="PF03221">
    <property type="entry name" value="HTH_Tnp_Tc5"/>
    <property type="match status" value="1"/>
</dbReference>
<dbReference type="Gene3D" id="1.10.10.60">
    <property type="entry name" value="Homeodomain-like"/>
    <property type="match status" value="1"/>
</dbReference>
<gene>
    <name evidence="4" type="ORF">PHMEG_00032652</name>
</gene>
<evidence type="ECO:0000256" key="1">
    <source>
        <dbReference type="ARBA" id="ARBA00023125"/>
    </source>
</evidence>
<dbReference type="PROSITE" id="PS51253">
    <property type="entry name" value="HTH_CENPB"/>
    <property type="match status" value="1"/>
</dbReference>
<dbReference type="GO" id="GO:0003677">
    <property type="term" value="F:DNA binding"/>
    <property type="evidence" value="ECO:0007669"/>
    <property type="project" value="UniProtKB-KW"/>
</dbReference>
<organism evidence="4 5">
    <name type="scientific">Phytophthora megakarya</name>
    <dbReference type="NCBI Taxonomy" id="4795"/>
    <lineage>
        <taxon>Eukaryota</taxon>
        <taxon>Sar</taxon>
        <taxon>Stramenopiles</taxon>
        <taxon>Oomycota</taxon>
        <taxon>Peronosporomycetes</taxon>
        <taxon>Peronosporales</taxon>
        <taxon>Peronosporaceae</taxon>
        <taxon>Phytophthora</taxon>
    </lineage>
</organism>
<dbReference type="AlphaFoldDB" id="A0A225UWQ3"/>
<feature type="coiled-coil region" evidence="2">
    <location>
        <begin position="278"/>
        <end position="305"/>
    </location>
</feature>